<gene>
    <name evidence="3" type="primary">FCY1</name>
    <name evidence="3" type="ORF">AWJ20_4105</name>
</gene>
<proteinExistence type="predicted"/>
<dbReference type="OrthoDB" id="408702at2759"/>
<keyword evidence="4" id="KW-1185">Reference proteome</keyword>
<accession>A0A161HFI9</accession>
<dbReference type="PROSITE" id="PS51747">
    <property type="entry name" value="CYT_DCMP_DEAMINASES_2"/>
    <property type="match status" value="1"/>
</dbReference>
<evidence type="ECO:0000256" key="1">
    <source>
        <dbReference type="SAM" id="MobiDB-lite"/>
    </source>
</evidence>
<dbReference type="InterPro" id="IPR016193">
    <property type="entry name" value="Cytidine_deaminase-like"/>
</dbReference>
<dbReference type="Pfam" id="PF00383">
    <property type="entry name" value="dCMP_cyt_deam_1"/>
    <property type="match status" value="1"/>
</dbReference>
<evidence type="ECO:0000313" key="3">
    <source>
        <dbReference type="EMBL" id="ANB11301.1"/>
    </source>
</evidence>
<dbReference type="SUPFAM" id="SSF53927">
    <property type="entry name" value="Cytidine deaminase-like"/>
    <property type="match status" value="1"/>
</dbReference>
<dbReference type="PANTHER" id="PTHR11079:SF190">
    <property type="entry name" value="CYTOSINE DEAMINASE"/>
    <property type="match status" value="1"/>
</dbReference>
<protein>
    <submittedName>
        <fullName evidence="3">Cytosine deaminase</fullName>
    </submittedName>
</protein>
<dbReference type="RefSeq" id="XP_018733778.1">
    <property type="nucleotide sequence ID" value="XM_018881161.1"/>
</dbReference>
<dbReference type="Proteomes" id="UP000189580">
    <property type="component" value="Chromosome c"/>
</dbReference>
<dbReference type="GO" id="GO:0008655">
    <property type="term" value="P:pyrimidine-containing compound salvage"/>
    <property type="evidence" value="ECO:0007669"/>
    <property type="project" value="TreeGrafter"/>
</dbReference>
<dbReference type="GO" id="GO:0019858">
    <property type="term" value="P:cytosine metabolic process"/>
    <property type="evidence" value="ECO:0007669"/>
    <property type="project" value="TreeGrafter"/>
</dbReference>
<dbReference type="EMBL" id="CP014500">
    <property type="protein sequence ID" value="ANB11301.1"/>
    <property type="molecule type" value="Genomic_DNA"/>
</dbReference>
<dbReference type="GO" id="GO:0005737">
    <property type="term" value="C:cytoplasm"/>
    <property type="evidence" value="ECO:0007669"/>
    <property type="project" value="TreeGrafter"/>
</dbReference>
<reference evidence="3 4" key="1">
    <citation type="submission" date="2016-02" db="EMBL/GenBank/DDBJ databases">
        <title>Complete genome sequence and transcriptome regulation of the pentose utilising yeast Sugiyamaella lignohabitans.</title>
        <authorList>
            <person name="Bellasio M."/>
            <person name="Peymann A."/>
            <person name="Valli M."/>
            <person name="Sipitzky M."/>
            <person name="Graf A."/>
            <person name="Sauer M."/>
            <person name="Marx H."/>
            <person name="Mattanovich D."/>
        </authorList>
    </citation>
    <scope>NUCLEOTIDE SEQUENCE [LARGE SCALE GENOMIC DNA]</scope>
    <source>
        <strain evidence="3 4">CBS 10342</strain>
    </source>
</reference>
<dbReference type="GO" id="GO:0005634">
    <property type="term" value="C:nucleus"/>
    <property type="evidence" value="ECO:0007669"/>
    <property type="project" value="TreeGrafter"/>
</dbReference>
<evidence type="ECO:0000313" key="4">
    <source>
        <dbReference type="Proteomes" id="UP000189580"/>
    </source>
</evidence>
<dbReference type="AlphaFoldDB" id="A0A161HFI9"/>
<dbReference type="KEGG" id="slb:AWJ20_4105"/>
<evidence type="ECO:0000259" key="2">
    <source>
        <dbReference type="PROSITE" id="PS51747"/>
    </source>
</evidence>
<name>A0A161HFI9_9ASCO</name>
<dbReference type="GeneID" id="30036201"/>
<sequence length="130" mass="14396">MQKGSPILHGEMDALENAGRLKGEVYKGATMYTTLSPCHMCTGACLMYGIKRVVMGENETFIGGEDLLRSKGVEVINIKSGQCKRMMDKFIKKAPKEWFEDIGEVEDDNEGEKEADIPEDLDSEGSEAEN</sequence>
<dbReference type="PANTHER" id="PTHR11079">
    <property type="entry name" value="CYTOSINE DEAMINASE FAMILY MEMBER"/>
    <property type="match status" value="1"/>
</dbReference>
<feature type="region of interest" description="Disordered" evidence="1">
    <location>
        <begin position="101"/>
        <end position="130"/>
    </location>
</feature>
<dbReference type="GO" id="GO:0008835">
    <property type="term" value="F:diaminohydroxyphosphoribosylaminopyrimidine deaminase activity"/>
    <property type="evidence" value="ECO:0007669"/>
    <property type="project" value="TreeGrafter"/>
</dbReference>
<dbReference type="InterPro" id="IPR002125">
    <property type="entry name" value="CMP_dCMP_dom"/>
</dbReference>
<dbReference type="GO" id="GO:0004131">
    <property type="term" value="F:cytosine deaminase activity"/>
    <property type="evidence" value="ECO:0007669"/>
    <property type="project" value="TreeGrafter"/>
</dbReference>
<dbReference type="Gene3D" id="3.40.140.10">
    <property type="entry name" value="Cytidine Deaminase, domain 2"/>
    <property type="match status" value="1"/>
</dbReference>
<dbReference type="CDD" id="cd01285">
    <property type="entry name" value="nucleoside_deaminase"/>
    <property type="match status" value="1"/>
</dbReference>
<feature type="domain" description="CMP/dCMP-type deaminase" evidence="2">
    <location>
        <begin position="1"/>
        <end position="75"/>
    </location>
</feature>
<organism evidence="3 4">
    <name type="scientific">Sugiyamaella lignohabitans</name>
    <dbReference type="NCBI Taxonomy" id="796027"/>
    <lineage>
        <taxon>Eukaryota</taxon>
        <taxon>Fungi</taxon>
        <taxon>Dikarya</taxon>
        <taxon>Ascomycota</taxon>
        <taxon>Saccharomycotina</taxon>
        <taxon>Dipodascomycetes</taxon>
        <taxon>Dipodascales</taxon>
        <taxon>Trichomonascaceae</taxon>
        <taxon>Sugiyamaella</taxon>
    </lineage>
</organism>
<dbReference type="GO" id="GO:0046087">
    <property type="term" value="P:cytidine metabolic process"/>
    <property type="evidence" value="ECO:0007669"/>
    <property type="project" value="TreeGrafter"/>
</dbReference>